<dbReference type="Gene3D" id="1.10.10.10">
    <property type="entry name" value="Winged helix-like DNA-binding domain superfamily/Winged helix DNA-binding domain"/>
    <property type="match status" value="2"/>
</dbReference>
<dbReference type="Pfam" id="PF07729">
    <property type="entry name" value="FCD"/>
    <property type="match status" value="1"/>
</dbReference>
<keyword evidence="1" id="KW-0805">Transcription regulation</keyword>
<evidence type="ECO:0000256" key="2">
    <source>
        <dbReference type="ARBA" id="ARBA00023125"/>
    </source>
</evidence>
<dbReference type="PANTHER" id="PTHR43537">
    <property type="entry name" value="TRANSCRIPTIONAL REGULATOR, GNTR FAMILY"/>
    <property type="match status" value="1"/>
</dbReference>
<dbReference type="InterPro" id="IPR008920">
    <property type="entry name" value="TF_FadR/GntR_C"/>
</dbReference>
<dbReference type="InterPro" id="IPR011711">
    <property type="entry name" value="GntR_C"/>
</dbReference>
<keyword evidence="6" id="KW-1185">Reference proteome</keyword>
<dbReference type="OrthoDB" id="9799812at2"/>
<keyword evidence="3" id="KW-0804">Transcription</keyword>
<evidence type="ECO:0000259" key="4">
    <source>
        <dbReference type="SMART" id="SM00895"/>
    </source>
</evidence>
<dbReference type="PANTHER" id="PTHR43537:SF51">
    <property type="entry name" value="HTH-TYPE TRANSCRIPTIONAL REGULATOR LGOR-RELATED"/>
    <property type="match status" value="1"/>
</dbReference>
<dbReference type="InterPro" id="IPR036390">
    <property type="entry name" value="WH_DNA-bd_sf"/>
</dbReference>
<dbReference type="Gene3D" id="1.20.120.530">
    <property type="entry name" value="GntR ligand-binding domain-like"/>
    <property type="match status" value="1"/>
</dbReference>
<dbReference type="RefSeq" id="WP_101250227.1">
    <property type="nucleotide sequence ID" value="NZ_PIUM01000007.1"/>
</dbReference>
<proteinExistence type="predicted"/>
<dbReference type="AlphaFoldDB" id="A0A2N3PX51"/>
<dbReference type="SUPFAM" id="SSF48008">
    <property type="entry name" value="GntR ligand-binding domain-like"/>
    <property type="match status" value="1"/>
</dbReference>
<dbReference type="SUPFAM" id="SSF46785">
    <property type="entry name" value="Winged helix' DNA-binding domain"/>
    <property type="match status" value="2"/>
</dbReference>
<dbReference type="SMART" id="SM00895">
    <property type="entry name" value="FCD"/>
    <property type="match status" value="1"/>
</dbReference>
<reference evidence="6" key="1">
    <citation type="submission" date="2017-12" db="EMBL/GenBank/DDBJ databases">
        <title>Draft genome sequence of Telmatospirillum siberiense 26-4b1T, an acidotolerant peatland alphaproteobacterium potentially involved in sulfur cycling.</title>
        <authorList>
            <person name="Hausmann B."/>
            <person name="Pjevac P."/>
            <person name="Schreck K."/>
            <person name="Herbold C.W."/>
            <person name="Daims H."/>
            <person name="Wagner M."/>
            <person name="Pester M."/>
            <person name="Loy A."/>
        </authorList>
    </citation>
    <scope>NUCLEOTIDE SEQUENCE [LARGE SCALE GENOMIC DNA]</scope>
    <source>
        <strain evidence="6">26-4b1</strain>
    </source>
</reference>
<sequence length="303" mass="35002">MKTNTIFKRAYNRCLAGIAERRIGDDLGPETALAQSLAISRTTVRSILDALIDAGIVTVAGRQKIVTRYPEEVEYFPDFQTESVEEIIERKFMEWTLRGDCRAGQHINGLDLARQFGVSPSAIREYLNRFSHYGFIQRMPNSSWVFLGFNNDFAEELCDVRELFELRAAQQYCELDKAHPVWKKLDILERQHILLLSEIETRFCDFSELDERFHRLIYSASHNRFMDNFHATMRIVFHYHYLWNKADEKERNIVAIQEHLAYIAALKSGDREACLTAARAHMRTVRATMLSSITLSPTALTGG</sequence>
<evidence type="ECO:0000256" key="3">
    <source>
        <dbReference type="ARBA" id="ARBA00023163"/>
    </source>
</evidence>
<organism evidence="5 6">
    <name type="scientific">Telmatospirillum siberiense</name>
    <dbReference type="NCBI Taxonomy" id="382514"/>
    <lineage>
        <taxon>Bacteria</taxon>
        <taxon>Pseudomonadati</taxon>
        <taxon>Pseudomonadota</taxon>
        <taxon>Alphaproteobacteria</taxon>
        <taxon>Rhodospirillales</taxon>
        <taxon>Rhodospirillaceae</taxon>
        <taxon>Telmatospirillum</taxon>
    </lineage>
</organism>
<gene>
    <name evidence="5" type="ORF">CWS72_08845</name>
</gene>
<keyword evidence="2" id="KW-0238">DNA-binding</keyword>
<name>A0A2N3PX51_9PROT</name>
<accession>A0A2N3PX51</accession>
<feature type="domain" description="GntR C-terminal" evidence="4">
    <location>
        <begin position="156"/>
        <end position="284"/>
    </location>
</feature>
<evidence type="ECO:0000313" key="6">
    <source>
        <dbReference type="Proteomes" id="UP000233293"/>
    </source>
</evidence>
<dbReference type="EMBL" id="PIUM01000007">
    <property type="protein sequence ID" value="PKU24968.1"/>
    <property type="molecule type" value="Genomic_DNA"/>
</dbReference>
<evidence type="ECO:0000313" key="5">
    <source>
        <dbReference type="EMBL" id="PKU24968.1"/>
    </source>
</evidence>
<dbReference type="InterPro" id="IPR036388">
    <property type="entry name" value="WH-like_DNA-bd_sf"/>
</dbReference>
<dbReference type="Proteomes" id="UP000233293">
    <property type="component" value="Unassembled WGS sequence"/>
</dbReference>
<protein>
    <submittedName>
        <fullName evidence="5">GntR family transcriptional regulator</fullName>
    </submittedName>
</protein>
<evidence type="ECO:0000256" key="1">
    <source>
        <dbReference type="ARBA" id="ARBA00023015"/>
    </source>
</evidence>
<comment type="caution">
    <text evidence="5">The sequence shown here is derived from an EMBL/GenBank/DDBJ whole genome shotgun (WGS) entry which is preliminary data.</text>
</comment>
<dbReference type="GO" id="GO:0003677">
    <property type="term" value="F:DNA binding"/>
    <property type="evidence" value="ECO:0007669"/>
    <property type="project" value="UniProtKB-KW"/>
</dbReference>